<evidence type="ECO:0000259" key="11">
    <source>
        <dbReference type="Pfam" id="PF04452"/>
    </source>
</evidence>
<evidence type="ECO:0000256" key="1">
    <source>
        <dbReference type="ARBA" id="ARBA00004496"/>
    </source>
</evidence>
<accession>A0A2H1YEV3</accession>
<comment type="similarity">
    <text evidence="2 10">Belongs to the RNA methyltransferase RsmE family.</text>
</comment>
<evidence type="ECO:0000256" key="9">
    <source>
        <dbReference type="ARBA" id="ARBA00047944"/>
    </source>
</evidence>
<dbReference type="NCBIfam" id="TIGR00046">
    <property type="entry name" value="RsmE family RNA methyltransferase"/>
    <property type="match status" value="1"/>
</dbReference>
<dbReference type="GO" id="GO:0070475">
    <property type="term" value="P:rRNA base methylation"/>
    <property type="evidence" value="ECO:0007669"/>
    <property type="project" value="TreeGrafter"/>
</dbReference>
<keyword evidence="4 10" id="KW-0698">rRNA processing</keyword>
<proteinExistence type="inferred from homology"/>
<evidence type="ECO:0000256" key="6">
    <source>
        <dbReference type="ARBA" id="ARBA00022679"/>
    </source>
</evidence>
<keyword evidence="6 10" id="KW-0808">Transferase</keyword>
<dbReference type="RefSeq" id="WP_101916544.1">
    <property type="nucleotide sequence ID" value="NZ_OENF01000010.1"/>
</dbReference>
<gene>
    <name evidence="13" type="ORF">TNO020_180055</name>
</gene>
<evidence type="ECO:0000256" key="3">
    <source>
        <dbReference type="ARBA" id="ARBA00022490"/>
    </source>
</evidence>
<dbReference type="InterPro" id="IPR029028">
    <property type="entry name" value="Alpha/beta_knot_MTases"/>
</dbReference>
<dbReference type="PANTHER" id="PTHR30027">
    <property type="entry name" value="RIBOSOMAL RNA SMALL SUBUNIT METHYLTRANSFERASE E"/>
    <property type="match status" value="1"/>
</dbReference>
<evidence type="ECO:0000259" key="12">
    <source>
        <dbReference type="Pfam" id="PF20260"/>
    </source>
</evidence>
<dbReference type="CDD" id="cd18084">
    <property type="entry name" value="RsmE-like"/>
    <property type="match status" value="1"/>
</dbReference>
<dbReference type="Pfam" id="PF04452">
    <property type="entry name" value="Methyltrans_RNA"/>
    <property type="match status" value="1"/>
</dbReference>
<dbReference type="GO" id="GO:0005737">
    <property type="term" value="C:cytoplasm"/>
    <property type="evidence" value="ECO:0007669"/>
    <property type="project" value="UniProtKB-SubCell"/>
</dbReference>
<dbReference type="SUPFAM" id="SSF88697">
    <property type="entry name" value="PUA domain-like"/>
    <property type="match status" value="1"/>
</dbReference>
<evidence type="ECO:0000313" key="14">
    <source>
        <dbReference type="Proteomes" id="UP000234211"/>
    </source>
</evidence>
<dbReference type="EC" id="2.1.1.193" evidence="10"/>
<dbReference type="EMBL" id="OENF01000010">
    <property type="protein sequence ID" value="SOS74026.1"/>
    <property type="molecule type" value="Genomic_DNA"/>
</dbReference>
<protein>
    <recommendedName>
        <fullName evidence="10">Ribosomal RNA small subunit methyltransferase E</fullName>
        <ecNumber evidence="10">2.1.1.193</ecNumber>
    </recommendedName>
</protein>
<comment type="catalytic activity">
    <reaction evidence="9 10">
        <text>uridine(1498) in 16S rRNA + S-adenosyl-L-methionine = N(3)-methyluridine(1498) in 16S rRNA + S-adenosyl-L-homocysteine + H(+)</text>
        <dbReference type="Rhea" id="RHEA:42920"/>
        <dbReference type="Rhea" id="RHEA-COMP:10283"/>
        <dbReference type="Rhea" id="RHEA-COMP:10284"/>
        <dbReference type="ChEBI" id="CHEBI:15378"/>
        <dbReference type="ChEBI" id="CHEBI:57856"/>
        <dbReference type="ChEBI" id="CHEBI:59789"/>
        <dbReference type="ChEBI" id="CHEBI:65315"/>
        <dbReference type="ChEBI" id="CHEBI:74502"/>
        <dbReference type="EC" id="2.1.1.193"/>
    </reaction>
</comment>
<name>A0A2H1YEV3_9FLAO</name>
<dbReference type="Pfam" id="PF20260">
    <property type="entry name" value="PUA_4"/>
    <property type="match status" value="1"/>
</dbReference>
<evidence type="ECO:0000256" key="7">
    <source>
        <dbReference type="ARBA" id="ARBA00022691"/>
    </source>
</evidence>
<evidence type="ECO:0000256" key="2">
    <source>
        <dbReference type="ARBA" id="ARBA00005528"/>
    </source>
</evidence>
<dbReference type="InterPro" id="IPR029026">
    <property type="entry name" value="tRNA_m1G_MTases_N"/>
</dbReference>
<dbReference type="GO" id="GO:0070042">
    <property type="term" value="F:rRNA (uridine-N3-)-methyltransferase activity"/>
    <property type="evidence" value="ECO:0007669"/>
    <property type="project" value="TreeGrafter"/>
</dbReference>
<evidence type="ECO:0000256" key="5">
    <source>
        <dbReference type="ARBA" id="ARBA00022603"/>
    </source>
</evidence>
<keyword evidence="3 10" id="KW-0963">Cytoplasm</keyword>
<keyword evidence="5 10" id="KW-0489">Methyltransferase</keyword>
<dbReference type="InterPro" id="IPR006700">
    <property type="entry name" value="RsmE"/>
</dbReference>
<keyword evidence="14" id="KW-1185">Reference proteome</keyword>
<dbReference type="Proteomes" id="UP000234211">
    <property type="component" value="Unassembled WGS sequence"/>
</dbReference>
<evidence type="ECO:0000256" key="4">
    <source>
        <dbReference type="ARBA" id="ARBA00022552"/>
    </source>
</evidence>
<organism evidence="13 14">
    <name type="scientific">Tenacibaculum piscium</name>
    <dbReference type="NCBI Taxonomy" id="1458515"/>
    <lineage>
        <taxon>Bacteria</taxon>
        <taxon>Pseudomonadati</taxon>
        <taxon>Bacteroidota</taxon>
        <taxon>Flavobacteriia</taxon>
        <taxon>Flavobacteriales</taxon>
        <taxon>Flavobacteriaceae</taxon>
        <taxon>Tenacibaculum</taxon>
    </lineage>
</organism>
<dbReference type="InterPro" id="IPR046887">
    <property type="entry name" value="RsmE_PUA-like"/>
</dbReference>
<feature type="domain" description="Ribosomal RNA small subunit methyltransferase E methyltransferase" evidence="11">
    <location>
        <begin position="76"/>
        <end position="232"/>
    </location>
</feature>
<reference evidence="14" key="1">
    <citation type="submission" date="2017-11" db="EMBL/GenBank/DDBJ databases">
        <authorList>
            <person name="Duchaud E."/>
        </authorList>
    </citation>
    <scope>NUCLEOTIDE SEQUENCE [LARGE SCALE GENOMIC DNA]</scope>
    <source>
        <strain evidence="14">Tenacibaculum sp. TNO020</strain>
    </source>
</reference>
<dbReference type="NCBIfam" id="NF008702">
    <property type="entry name" value="PRK11713.6-1"/>
    <property type="match status" value="1"/>
</dbReference>
<evidence type="ECO:0000256" key="8">
    <source>
        <dbReference type="ARBA" id="ARBA00025699"/>
    </source>
</evidence>
<comment type="function">
    <text evidence="8 10">Specifically methylates the N3 position of the uracil ring of uridine 1498 (m3U1498) in 16S rRNA. Acts on the fully assembled 30S ribosomal subunit.</text>
</comment>
<evidence type="ECO:0000256" key="10">
    <source>
        <dbReference type="PIRNR" id="PIRNR015601"/>
    </source>
</evidence>
<dbReference type="AlphaFoldDB" id="A0A2H1YEV3"/>
<dbReference type="InterPro" id="IPR015947">
    <property type="entry name" value="PUA-like_sf"/>
</dbReference>
<dbReference type="InterPro" id="IPR046886">
    <property type="entry name" value="RsmE_MTase_dom"/>
</dbReference>
<dbReference type="Gene3D" id="2.40.240.20">
    <property type="entry name" value="Hypothetical PUA domain-like, domain 1"/>
    <property type="match status" value="1"/>
</dbReference>
<dbReference type="PIRSF" id="PIRSF015601">
    <property type="entry name" value="MTase_slr0722"/>
    <property type="match status" value="1"/>
</dbReference>
<dbReference type="PANTHER" id="PTHR30027:SF3">
    <property type="entry name" value="16S RRNA (URACIL(1498)-N(3))-METHYLTRANSFERASE"/>
    <property type="match status" value="1"/>
</dbReference>
<dbReference type="SUPFAM" id="SSF75217">
    <property type="entry name" value="alpha/beta knot"/>
    <property type="match status" value="1"/>
</dbReference>
<dbReference type="OrthoDB" id="9815641at2"/>
<dbReference type="Gene3D" id="3.40.1280.10">
    <property type="match status" value="1"/>
</dbReference>
<keyword evidence="7 10" id="KW-0949">S-adenosyl-L-methionine</keyword>
<evidence type="ECO:0000313" key="13">
    <source>
        <dbReference type="EMBL" id="SOS74026.1"/>
    </source>
</evidence>
<comment type="subcellular location">
    <subcellularLocation>
        <location evidence="1 10">Cytoplasm</location>
    </subcellularLocation>
</comment>
<feature type="domain" description="Ribosomal RNA small subunit methyltransferase E PUA-like" evidence="12">
    <location>
        <begin position="18"/>
        <end position="63"/>
    </location>
</feature>
<sequence>MQLFFNPDITTETKQITFDKEESRHIVRVLRKKEGDILHITNGAGFLFSVSITIANDKRCLTTVVNYQEKPNNRNYYLHVAIAPTKNNDRLEWFLEKATEIGIDEITPIICDNSERKIIKIERLNKIVQSAMKQSLQFTLPKLNNPIKLSEFLKQDFTAEQLFIAHCEENIEKKLLKNSTDKNANYTILIGPEGDFSSKEIEKCLNLNFQPISLGQNRLRTETAGLNVVQTIGFMHQ</sequence>